<keyword evidence="2" id="KW-0812">Transmembrane</keyword>
<keyword evidence="2" id="KW-1133">Transmembrane helix</keyword>
<evidence type="ECO:0000256" key="1">
    <source>
        <dbReference type="PIRSR" id="PIRSR001221-1"/>
    </source>
</evidence>
<evidence type="ECO:0000256" key="2">
    <source>
        <dbReference type="SAM" id="Phobius"/>
    </source>
</evidence>
<dbReference type="SUPFAM" id="SSF75304">
    <property type="entry name" value="Amidase signature (AS) enzymes"/>
    <property type="match status" value="1"/>
</dbReference>
<dbReference type="EnsemblMetazoa" id="XM_022817652">
    <property type="protein sequence ID" value="XP_022673387"/>
    <property type="gene ID" value="LOC111255567"/>
</dbReference>
<feature type="domain" description="Amidase" evidence="3">
    <location>
        <begin position="68"/>
        <end position="507"/>
    </location>
</feature>
<feature type="active site" description="Charge relay system" evidence="1">
    <location>
        <position position="128"/>
    </location>
</feature>
<dbReference type="InterPro" id="IPR036928">
    <property type="entry name" value="AS_sf"/>
</dbReference>
<organism evidence="4 5">
    <name type="scientific">Varroa destructor</name>
    <name type="common">Honeybee mite</name>
    <dbReference type="NCBI Taxonomy" id="109461"/>
    <lineage>
        <taxon>Eukaryota</taxon>
        <taxon>Metazoa</taxon>
        <taxon>Ecdysozoa</taxon>
        <taxon>Arthropoda</taxon>
        <taxon>Chelicerata</taxon>
        <taxon>Arachnida</taxon>
        <taxon>Acari</taxon>
        <taxon>Parasitiformes</taxon>
        <taxon>Mesostigmata</taxon>
        <taxon>Gamasina</taxon>
        <taxon>Dermanyssoidea</taxon>
        <taxon>Varroidae</taxon>
        <taxon>Varroa</taxon>
    </lineage>
</organism>
<feature type="active site" description="Charge relay system" evidence="1">
    <location>
        <position position="203"/>
    </location>
</feature>
<name>A0A7M7MK03_VARDE</name>
<accession>A0A7M7MK03</accession>
<dbReference type="GeneID" id="111255567"/>
<protein>
    <recommendedName>
        <fullName evidence="3">Amidase domain-containing protein</fullName>
    </recommendedName>
</protein>
<dbReference type="Proteomes" id="UP000594260">
    <property type="component" value="Unplaced"/>
</dbReference>
<evidence type="ECO:0000259" key="3">
    <source>
        <dbReference type="Pfam" id="PF01425"/>
    </source>
</evidence>
<dbReference type="EnsemblMetazoa" id="XM_022817653">
    <property type="protein sequence ID" value="XP_022673388"/>
    <property type="gene ID" value="LOC111255567"/>
</dbReference>
<dbReference type="RefSeq" id="XP_022673386.1">
    <property type="nucleotide sequence ID" value="XM_022817651.1"/>
</dbReference>
<dbReference type="Pfam" id="PF01425">
    <property type="entry name" value="Amidase"/>
    <property type="match status" value="1"/>
</dbReference>
<reference evidence="4" key="1">
    <citation type="submission" date="2021-01" db="UniProtKB">
        <authorList>
            <consortium name="EnsemblMetazoa"/>
        </authorList>
    </citation>
    <scope>IDENTIFICATION</scope>
</reference>
<dbReference type="InParanoid" id="A0A7M7MK03"/>
<feature type="active site" description="Acyl-ester intermediate" evidence="1">
    <location>
        <position position="227"/>
    </location>
</feature>
<dbReference type="InterPro" id="IPR052739">
    <property type="entry name" value="FAAH2"/>
</dbReference>
<dbReference type="PANTHER" id="PTHR43372">
    <property type="entry name" value="FATTY-ACID AMIDE HYDROLASE"/>
    <property type="match status" value="1"/>
</dbReference>
<feature type="transmembrane region" description="Helical" evidence="2">
    <location>
        <begin position="6"/>
        <end position="29"/>
    </location>
</feature>
<dbReference type="Gene3D" id="3.90.1300.10">
    <property type="entry name" value="Amidase signature (AS) domain"/>
    <property type="match status" value="1"/>
</dbReference>
<dbReference type="PIRSF" id="PIRSF001221">
    <property type="entry name" value="Amidase_fungi"/>
    <property type="match status" value="1"/>
</dbReference>
<evidence type="ECO:0000313" key="5">
    <source>
        <dbReference type="Proteomes" id="UP000594260"/>
    </source>
</evidence>
<dbReference type="AlphaFoldDB" id="A0A7M7MK03"/>
<dbReference type="RefSeq" id="XP_022673388.1">
    <property type="nucleotide sequence ID" value="XM_022817653.1"/>
</dbReference>
<evidence type="ECO:0000313" key="4">
    <source>
        <dbReference type="EnsemblMetazoa" id="XP_022673389"/>
    </source>
</evidence>
<keyword evidence="2" id="KW-0472">Membrane</keyword>
<dbReference type="EnsemblMetazoa" id="XM_022817654">
    <property type="protein sequence ID" value="XP_022673389"/>
    <property type="gene ID" value="LOC111255567"/>
</dbReference>
<dbReference type="RefSeq" id="XP_022673389.1">
    <property type="nucleotide sequence ID" value="XM_022817654.1"/>
</dbReference>
<dbReference type="EnsemblMetazoa" id="XM_022817651">
    <property type="protein sequence ID" value="XP_022673386"/>
    <property type="gene ID" value="LOC111255567"/>
</dbReference>
<dbReference type="InterPro" id="IPR023631">
    <property type="entry name" value="Amidase_dom"/>
</dbReference>
<sequence length="535" mass="59627">MNMSSVWTFFFEGLYCFLLFTFHTVKFLWHQGERDGRGKLPSINNRILTYSGVQIASLIRKKIITSEEVVRVFIARIEQVNPLLNAVVSERFEQALEEARRADELVRNSTASQLAKEKPLLGVPITTKESNSVEGQCADIGSVIHKGERSPQDSVCIRMLRSAGAIPLCVTNVPEMTMWMETSNLIHGTTNNPYDLHRTCGGSSGGEGALLGAAASVIGVGSDTCGSVRFPSAWCGVFGHKPSAEVIDIQGLVPEPAKGMAPIVCVGPMTRYSEDLSPVLRLLARDPSKLQLDTPVDISRLNIYYMDEEGASYFSCVRSDMRYSVRKVVSHLAATHGCEIQEMRPTELFADGFTFFLSTMERLGVPPTRFLFKLPPKGINPKRELFLKVAGLSYHTLAAIRMSWIDKRYRKKCYASRRRRNLDRLEELERRLNAMLGDNGVLIFPAMLSAAPFHHAPQLHPYGFLSLIAPFTVLKMPVTICPIGLNNERVPLSVAVASRRFNDRLTLAIARDLEKAFGGWRPPCPLNVYEDTESN</sequence>
<dbReference type="GO" id="GO:0012505">
    <property type="term" value="C:endomembrane system"/>
    <property type="evidence" value="ECO:0007669"/>
    <property type="project" value="TreeGrafter"/>
</dbReference>
<dbReference type="RefSeq" id="XP_022673387.1">
    <property type="nucleotide sequence ID" value="XM_022817652.1"/>
</dbReference>
<dbReference type="OrthoDB" id="6428749at2759"/>
<proteinExistence type="predicted"/>
<dbReference type="OMA" id="HTMASIW"/>
<keyword evidence="5" id="KW-1185">Reference proteome</keyword>
<dbReference type="PANTHER" id="PTHR43372:SF4">
    <property type="entry name" value="FATTY-ACID AMIDE HYDROLASE 2"/>
    <property type="match status" value="1"/>
</dbReference>
<dbReference type="KEGG" id="vde:111255567"/>